<keyword evidence="2" id="KW-1185">Reference proteome</keyword>
<sequence length="78" mass="9359">MRIFDEENNKVLSKVTLLLKENEARELLDDLISLLENMNEHVHINDLLYEHEITVAVYDENDFEEFNERIKQVIKLDN</sequence>
<accession>A0ABW4YPW7</accession>
<comment type="caution">
    <text evidence="1">The sequence shown here is derived from an EMBL/GenBank/DDBJ whole genome shotgun (WGS) entry which is preliminary data.</text>
</comment>
<protein>
    <submittedName>
        <fullName evidence="1">Uncharacterized protein</fullName>
    </submittedName>
</protein>
<proteinExistence type="predicted"/>
<name>A0ABW4YPW7_9BACL</name>
<dbReference type="Proteomes" id="UP001597362">
    <property type="component" value="Unassembled WGS sequence"/>
</dbReference>
<dbReference type="EMBL" id="JBHUHO010000045">
    <property type="protein sequence ID" value="MFD2117627.1"/>
    <property type="molecule type" value="Genomic_DNA"/>
</dbReference>
<reference evidence="2" key="1">
    <citation type="journal article" date="2019" name="Int. J. Syst. Evol. Microbiol.">
        <title>The Global Catalogue of Microorganisms (GCM) 10K type strain sequencing project: providing services to taxonomists for standard genome sequencing and annotation.</title>
        <authorList>
            <consortium name="The Broad Institute Genomics Platform"/>
            <consortium name="The Broad Institute Genome Sequencing Center for Infectious Disease"/>
            <person name="Wu L."/>
            <person name="Ma J."/>
        </authorList>
    </citation>
    <scope>NUCLEOTIDE SEQUENCE [LARGE SCALE GENOMIC DNA]</scope>
    <source>
        <strain evidence="2">GH52</strain>
    </source>
</reference>
<gene>
    <name evidence="1" type="ORF">ACFSJH_18015</name>
</gene>
<evidence type="ECO:0000313" key="2">
    <source>
        <dbReference type="Proteomes" id="UP001597362"/>
    </source>
</evidence>
<dbReference type="RefSeq" id="WP_377774876.1">
    <property type="nucleotide sequence ID" value="NZ_JBHUHO010000045.1"/>
</dbReference>
<organism evidence="1 2">
    <name type="scientific">Paenibacillus yanchengensis</name>
    <dbReference type="NCBI Taxonomy" id="2035833"/>
    <lineage>
        <taxon>Bacteria</taxon>
        <taxon>Bacillati</taxon>
        <taxon>Bacillota</taxon>
        <taxon>Bacilli</taxon>
        <taxon>Bacillales</taxon>
        <taxon>Paenibacillaceae</taxon>
        <taxon>Paenibacillus</taxon>
    </lineage>
</organism>
<evidence type="ECO:0000313" key="1">
    <source>
        <dbReference type="EMBL" id="MFD2117627.1"/>
    </source>
</evidence>